<dbReference type="Pfam" id="PF08713">
    <property type="entry name" value="DNA_alkylation"/>
    <property type="match status" value="1"/>
</dbReference>
<dbReference type="PANTHER" id="PTHR34070:SF1">
    <property type="entry name" value="DNA ALKYLATION REPAIR PROTEIN"/>
    <property type="match status" value="1"/>
</dbReference>
<dbReference type="Proteomes" id="UP000254807">
    <property type="component" value="Unassembled WGS sequence"/>
</dbReference>
<dbReference type="RefSeq" id="WP_060814237.1">
    <property type="nucleotide sequence ID" value="NZ_JARPZN010000002.1"/>
</dbReference>
<sequence>MTTNNQWKALLEEFMAQKNPARGVQMRAYMRNQFDFLGIPSPVRKQIQKPYFAAMKKAALDWAFVETCWQLPYREMQYVAIDYLVTMQSVLQPDELEKISELVLQKSWWDTVDGLNKVVGGLTMTYPELSQKMLAWSKAENLWLRRIAIDHQLLRKEKTDRELFETILLNNLGSDEFFINKAIGWSLRDYAKTNPEWVQAFLLTHKDQLAPLSIKEASKHL</sequence>
<dbReference type="CDD" id="cd07064">
    <property type="entry name" value="AlkD_like_1"/>
    <property type="match status" value="1"/>
</dbReference>
<protein>
    <submittedName>
        <fullName evidence="1">DNA alkylation repair protein</fullName>
    </submittedName>
</protein>
<gene>
    <name evidence="1" type="ORF">NCTC12360_01121</name>
</gene>
<keyword evidence="2" id="KW-1185">Reference proteome</keyword>
<dbReference type="Gene3D" id="1.20.1660.10">
    <property type="entry name" value="Hypothetical protein (EF3068)"/>
    <property type="match status" value="1"/>
</dbReference>
<accession>A0A376GVV9</accession>
<organism evidence="1 2">
    <name type="scientific">Enterococcus gallinarum</name>
    <dbReference type="NCBI Taxonomy" id="1353"/>
    <lineage>
        <taxon>Bacteria</taxon>
        <taxon>Bacillati</taxon>
        <taxon>Bacillota</taxon>
        <taxon>Bacilli</taxon>
        <taxon>Lactobacillales</taxon>
        <taxon>Enterococcaceae</taxon>
        <taxon>Enterococcus</taxon>
    </lineage>
</organism>
<evidence type="ECO:0000313" key="2">
    <source>
        <dbReference type="Proteomes" id="UP000254807"/>
    </source>
</evidence>
<dbReference type="EMBL" id="UFYW01000001">
    <property type="protein sequence ID" value="STD82687.1"/>
    <property type="molecule type" value="Genomic_DNA"/>
</dbReference>
<dbReference type="InterPro" id="IPR014825">
    <property type="entry name" value="DNA_alkylation"/>
</dbReference>
<name>A0A376GVV9_ENTGA</name>
<dbReference type="InterPro" id="IPR016024">
    <property type="entry name" value="ARM-type_fold"/>
</dbReference>
<proteinExistence type="predicted"/>
<evidence type="ECO:0000313" key="1">
    <source>
        <dbReference type="EMBL" id="STD82687.1"/>
    </source>
</evidence>
<dbReference type="AlphaFoldDB" id="A0A376GVV9"/>
<reference evidence="1 2" key="1">
    <citation type="submission" date="2018-06" db="EMBL/GenBank/DDBJ databases">
        <authorList>
            <consortium name="Pathogen Informatics"/>
            <person name="Doyle S."/>
        </authorList>
    </citation>
    <scope>NUCLEOTIDE SEQUENCE [LARGE SCALE GENOMIC DNA]</scope>
    <source>
        <strain evidence="1 2">NCTC12360</strain>
    </source>
</reference>
<dbReference type="SUPFAM" id="SSF48371">
    <property type="entry name" value="ARM repeat"/>
    <property type="match status" value="1"/>
</dbReference>
<dbReference type="Gene3D" id="1.25.40.290">
    <property type="entry name" value="ARM repeat domains"/>
    <property type="match status" value="1"/>
</dbReference>
<dbReference type="PANTHER" id="PTHR34070">
    <property type="entry name" value="ARMADILLO-TYPE FOLD"/>
    <property type="match status" value="1"/>
</dbReference>